<dbReference type="EMBL" id="LR797317">
    <property type="protein sequence ID" value="CAB4202723.1"/>
    <property type="molecule type" value="Genomic_DNA"/>
</dbReference>
<organism evidence="1">
    <name type="scientific">uncultured Caudovirales phage</name>
    <dbReference type="NCBI Taxonomy" id="2100421"/>
    <lineage>
        <taxon>Viruses</taxon>
        <taxon>Duplodnaviria</taxon>
        <taxon>Heunggongvirae</taxon>
        <taxon>Uroviricota</taxon>
        <taxon>Caudoviricetes</taxon>
        <taxon>Peduoviridae</taxon>
        <taxon>Maltschvirus</taxon>
        <taxon>Maltschvirus maltsch</taxon>
    </lineage>
</organism>
<evidence type="ECO:0000313" key="2">
    <source>
        <dbReference type="EMBL" id="CAB4177504.1"/>
    </source>
</evidence>
<reference evidence="1" key="1">
    <citation type="submission" date="2020-05" db="EMBL/GenBank/DDBJ databases">
        <authorList>
            <person name="Chiriac C."/>
            <person name="Salcher M."/>
            <person name="Ghai R."/>
            <person name="Kavagutti S V."/>
        </authorList>
    </citation>
    <scope>NUCLEOTIDE SEQUENCE</scope>
</reference>
<dbReference type="Pfam" id="PF23140">
    <property type="entry name" value="Gp80"/>
    <property type="match status" value="1"/>
</dbReference>
<name>A0A6J5PIC2_9CAUD</name>
<protein>
    <submittedName>
        <fullName evidence="1">Uncharacterized protein</fullName>
    </submittedName>
</protein>
<dbReference type="InterPro" id="IPR056908">
    <property type="entry name" value="Gp80-like"/>
</dbReference>
<gene>
    <name evidence="2" type="ORF">UFOVP1014_4</name>
    <name evidence="3" type="ORF">UFOVP1368_32</name>
    <name evidence="4" type="ORF">UFOVP1552_39</name>
    <name evidence="1" type="ORF">UFOVP933_11</name>
</gene>
<proteinExistence type="predicted"/>
<evidence type="ECO:0000313" key="1">
    <source>
        <dbReference type="EMBL" id="CAB4171650.1"/>
    </source>
</evidence>
<evidence type="ECO:0000313" key="3">
    <source>
        <dbReference type="EMBL" id="CAB4202723.1"/>
    </source>
</evidence>
<dbReference type="EMBL" id="LR796869">
    <property type="protein sequence ID" value="CAB4171650.1"/>
    <property type="molecule type" value="Genomic_DNA"/>
</dbReference>
<evidence type="ECO:0000313" key="4">
    <source>
        <dbReference type="EMBL" id="CAB5229318.1"/>
    </source>
</evidence>
<sequence length="142" mass="14528">MSKSNAFENSLLKLIFNATAIANLADNAASSPLTNLYVSLHTADPGEAGDQSTSEATYTSYARVAVLRTTGGWTVTNNSVSPVANIDFPNCTGGTNTITYFGVGTASTGAGVLYYSGTVSPSISVSSGVTPRLTTASTITED</sequence>
<accession>A0A6J5PIC2</accession>
<dbReference type="EMBL" id="LR796952">
    <property type="protein sequence ID" value="CAB4177504.1"/>
    <property type="molecule type" value="Genomic_DNA"/>
</dbReference>
<dbReference type="EMBL" id="LR798398">
    <property type="protein sequence ID" value="CAB5229318.1"/>
    <property type="molecule type" value="Genomic_DNA"/>
</dbReference>